<organism evidence="1 2">
    <name type="scientific">Gossypium davidsonii</name>
    <name type="common">Davidson's cotton</name>
    <name type="synonym">Gossypium klotzschianum subsp. davidsonii</name>
    <dbReference type="NCBI Taxonomy" id="34287"/>
    <lineage>
        <taxon>Eukaryota</taxon>
        <taxon>Viridiplantae</taxon>
        <taxon>Streptophyta</taxon>
        <taxon>Embryophyta</taxon>
        <taxon>Tracheophyta</taxon>
        <taxon>Spermatophyta</taxon>
        <taxon>Magnoliopsida</taxon>
        <taxon>eudicotyledons</taxon>
        <taxon>Gunneridae</taxon>
        <taxon>Pentapetalae</taxon>
        <taxon>rosids</taxon>
        <taxon>malvids</taxon>
        <taxon>Malvales</taxon>
        <taxon>Malvaceae</taxon>
        <taxon>Malvoideae</taxon>
        <taxon>Gossypium</taxon>
    </lineage>
</organism>
<accession>A0A7J8RM15</accession>
<keyword evidence="2" id="KW-1185">Reference proteome</keyword>
<reference evidence="1 2" key="1">
    <citation type="journal article" date="2019" name="Genome Biol. Evol.">
        <title>Insights into the evolution of the New World diploid cottons (Gossypium, subgenus Houzingenia) based on genome sequencing.</title>
        <authorList>
            <person name="Grover C.E."/>
            <person name="Arick M.A. 2nd"/>
            <person name="Thrash A."/>
            <person name="Conover J.L."/>
            <person name="Sanders W.S."/>
            <person name="Peterson D.G."/>
            <person name="Frelichowski J.E."/>
            <person name="Scheffler J.A."/>
            <person name="Scheffler B.E."/>
            <person name="Wendel J.F."/>
        </authorList>
    </citation>
    <scope>NUCLEOTIDE SEQUENCE [LARGE SCALE GENOMIC DNA]</scope>
    <source>
        <strain evidence="1">27</strain>
        <tissue evidence="1">Leaf</tissue>
    </source>
</reference>
<dbReference type="Proteomes" id="UP000593561">
    <property type="component" value="Unassembled WGS sequence"/>
</dbReference>
<dbReference type="AlphaFoldDB" id="A0A7J8RM15"/>
<gene>
    <name evidence="1" type="ORF">Godav_014866</name>
</gene>
<evidence type="ECO:0000313" key="1">
    <source>
        <dbReference type="EMBL" id="MBA0614590.1"/>
    </source>
</evidence>
<proteinExistence type="predicted"/>
<dbReference type="EMBL" id="JABFAC010000006">
    <property type="protein sequence ID" value="MBA0614590.1"/>
    <property type="molecule type" value="Genomic_DNA"/>
</dbReference>
<protein>
    <submittedName>
        <fullName evidence="1">Uncharacterized protein</fullName>
    </submittedName>
</protein>
<sequence length="72" mass="7915">MVARLHSTRVLGTFGYHAPDSKVLVEMLKGVEEQESMETRGREASPSRDILSILDGRVAKPEGSTCDVKDNL</sequence>
<name>A0A7J8RM15_GOSDV</name>
<comment type="caution">
    <text evidence="1">The sequence shown here is derived from an EMBL/GenBank/DDBJ whole genome shotgun (WGS) entry which is preliminary data.</text>
</comment>
<evidence type="ECO:0000313" key="2">
    <source>
        <dbReference type="Proteomes" id="UP000593561"/>
    </source>
</evidence>